<dbReference type="InterPro" id="IPR016158">
    <property type="entry name" value="Cullin_homology"/>
</dbReference>
<dbReference type="FunFam" id="1.10.10.10:FF:000014">
    <property type="entry name" value="Cullin 1"/>
    <property type="match status" value="1"/>
</dbReference>
<evidence type="ECO:0000256" key="3">
    <source>
        <dbReference type="ARBA" id="ARBA00022843"/>
    </source>
</evidence>
<sequence length="803" mass="91970">MFGVVSVDFPSKWAQLSDIVFKLIRCECVSRERWNASFGDVYALCNSRPVSHAPILYSSTTSLISARVKEIVAELKELDDSQLLPRYVHHWEIFHRGLTYLDNLYRFVNQQYVKNLRPTEAEMCYGAVLPMAERHTMEILEVGLAHWKLYLIDVIKDRLSSCLMREVLSDRMGISGQQSSIRPCIASFLRVGELRDIDKAGMDIYNEIFQNPLLEATETYYSNWASQRESTLSCSNYVTEALALREVEETRALHYYKCSFEKIQSLFQDIIVKQRLDFLNQSVRTMVSEENKTDLLNLFQLLAPNSLYSELSHWFGQHVMTLIREAIMALPQDSNLAPTHFVESLLSIRNRFIHFIDEVFDGMNSFRNQMDRAFNLAINDRNTLHQAGSSGAKPLLSRPSELLSRYMDSLLRRSGKYPSESEVEAKLTASISIFKYIDDKDAFQKYYQRMLCKRLISNASCAMELEESVINQLKAVCGYEFTGKFHRMFNDVQLASEMNRNFSAYLDKQAVRFTFGHHFNVLTQCSWPISLTGSAEFLLPSELQQCTAQFEAFYSSSFQGRKMHWAHNYSTVELSLLYADKPYQLQAPALHAAVLLLFDTVDSDRILLKDLYATIQLNAESHRPSTASTSHAEGASATDSMDTSPSEGLNSNSELEFCQRMLLPLMEMGLIGLESDGTVQKTIHSNTLTPETVIVLNRLFTNKRLKIRVNFSAQTKETVQVAEDPVDRQVNEDRRYFIQAAIVRIMKARKQIEHGALIECVLQQASGRFQPPIPLVKRCIETLIDKGYLERNPDNPCQYSYLA</sequence>
<dbReference type="PROSITE" id="PS01256">
    <property type="entry name" value="CULLIN_1"/>
    <property type="match status" value="1"/>
</dbReference>
<keyword evidence="2" id="KW-1017">Isopeptide bond</keyword>
<protein>
    <recommendedName>
        <fullName evidence="7">Cullin family profile domain-containing protein</fullName>
    </recommendedName>
</protein>
<dbReference type="InterPro" id="IPR001373">
    <property type="entry name" value="Cullin_N"/>
</dbReference>
<dbReference type="SMART" id="SM00182">
    <property type="entry name" value="CULLIN"/>
    <property type="match status" value="1"/>
</dbReference>
<dbReference type="FunFam" id="1.20.1310.10:FF:000002">
    <property type="entry name" value="cullin-3 isoform X1"/>
    <property type="match status" value="1"/>
</dbReference>
<evidence type="ECO:0000256" key="4">
    <source>
        <dbReference type="PROSITE-ProRule" id="PRU00330"/>
    </source>
</evidence>
<reference evidence="8" key="1">
    <citation type="submission" date="2024-06" db="EMBL/GenBank/DDBJ databases">
        <authorList>
            <person name="Liu X."/>
            <person name="Lenzi L."/>
            <person name="Haldenby T S."/>
            <person name="Uol C."/>
        </authorList>
    </citation>
    <scope>NUCLEOTIDE SEQUENCE</scope>
</reference>
<dbReference type="InterPro" id="IPR019559">
    <property type="entry name" value="Cullin_neddylation_domain"/>
</dbReference>
<comment type="similarity">
    <text evidence="1 4 5">Belongs to the cullin family.</text>
</comment>
<evidence type="ECO:0000256" key="6">
    <source>
        <dbReference type="SAM" id="MobiDB-lite"/>
    </source>
</evidence>
<feature type="domain" description="Cullin family profile" evidence="7">
    <location>
        <begin position="398"/>
        <end position="630"/>
    </location>
</feature>
<dbReference type="SUPFAM" id="SSF75632">
    <property type="entry name" value="Cullin homology domain"/>
    <property type="match status" value="1"/>
</dbReference>
<dbReference type="Pfam" id="PF10557">
    <property type="entry name" value="Cullin_Nedd8"/>
    <property type="match status" value="1"/>
</dbReference>
<dbReference type="GO" id="GO:0006511">
    <property type="term" value="P:ubiquitin-dependent protein catabolic process"/>
    <property type="evidence" value="ECO:0007669"/>
    <property type="project" value="InterPro"/>
</dbReference>
<feature type="region of interest" description="Disordered" evidence="6">
    <location>
        <begin position="622"/>
        <end position="651"/>
    </location>
</feature>
<organism evidence="8 9">
    <name type="scientific">Calicophoron daubneyi</name>
    <name type="common">Rumen fluke</name>
    <name type="synonym">Paramphistomum daubneyi</name>
    <dbReference type="NCBI Taxonomy" id="300641"/>
    <lineage>
        <taxon>Eukaryota</taxon>
        <taxon>Metazoa</taxon>
        <taxon>Spiralia</taxon>
        <taxon>Lophotrochozoa</taxon>
        <taxon>Platyhelminthes</taxon>
        <taxon>Trematoda</taxon>
        <taxon>Digenea</taxon>
        <taxon>Plagiorchiida</taxon>
        <taxon>Pronocephalata</taxon>
        <taxon>Paramphistomoidea</taxon>
        <taxon>Paramphistomidae</taxon>
        <taxon>Calicophoron</taxon>
    </lineage>
</organism>
<dbReference type="Gene3D" id="3.30.230.130">
    <property type="entry name" value="Cullin, Chain C, Domain 2"/>
    <property type="match status" value="1"/>
</dbReference>
<evidence type="ECO:0000259" key="7">
    <source>
        <dbReference type="PROSITE" id="PS50069"/>
    </source>
</evidence>
<dbReference type="InterPro" id="IPR036317">
    <property type="entry name" value="Cullin_homology_sf"/>
</dbReference>
<proteinExistence type="inferred from homology"/>
<dbReference type="InterPro" id="IPR036388">
    <property type="entry name" value="WH-like_DNA-bd_sf"/>
</dbReference>
<dbReference type="SUPFAM" id="SSF74788">
    <property type="entry name" value="Cullin repeat-like"/>
    <property type="match status" value="1"/>
</dbReference>
<dbReference type="Pfam" id="PF26557">
    <property type="entry name" value="Cullin_AB"/>
    <property type="match status" value="1"/>
</dbReference>
<dbReference type="AlphaFoldDB" id="A0AAV2SXQ6"/>
<evidence type="ECO:0000256" key="1">
    <source>
        <dbReference type="ARBA" id="ARBA00006019"/>
    </source>
</evidence>
<dbReference type="InterPro" id="IPR059120">
    <property type="entry name" value="Cullin-like_AB"/>
</dbReference>
<dbReference type="InterPro" id="IPR045093">
    <property type="entry name" value="Cullin"/>
</dbReference>
<dbReference type="Pfam" id="PF00888">
    <property type="entry name" value="Cullin"/>
    <property type="match status" value="1"/>
</dbReference>
<dbReference type="GO" id="GO:0031461">
    <property type="term" value="C:cullin-RING ubiquitin ligase complex"/>
    <property type="evidence" value="ECO:0007669"/>
    <property type="project" value="InterPro"/>
</dbReference>
<dbReference type="EMBL" id="CAXLJL010000057">
    <property type="protein sequence ID" value="CAL5129953.1"/>
    <property type="molecule type" value="Genomic_DNA"/>
</dbReference>
<keyword evidence="3" id="KW-0832">Ubl conjugation</keyword>
<gene>
    <name evidence="8" type="ORF">CDAUBV1_LOCUS1405</name>
</gene>
<dbReference type="Gene3D" id="1.10.10.10">
    <property type="entry name" value="Winged helix-like DNA-binding domain superfamily/Winged helix DNA-binding domain"/>
    <property type="match status" value="1"/>
</dbReference>
<evidence type="ECO:0000313" key="8">
    <source>
        <dbReference type="EMBL" id="CAL5129953.1"/>
    </source>
</evidence>
<dbReference type="GO" id="GO:0031625">
    <property type="term" value="F:ubiquitin protein ligase binding"/>
    <property type="evidence" value="ECO:0007669"/>
    <property type="project" value="InterPro"/>
</dbReference>
<dbReference type="InterPro" id="IPR036390">
    <property type="entry name" value="WH_DNA-bd_sf"/>
</dbReference>
<dbReference type="Gene3D" id="1.20.1310.10">
    <property type="entry name" value="Cullin Repeats"/>
    <property type="match status" value="4"/>
</dbReference>
<dbReference type="PANTHER" id="PTHR11932">
    <property type="entry name" value="CULLIN"/>
    <property type="match status" value="1"/>
</dbReference>
<dbReference type="InterPro" id="IPR016157">
    <property type="entry name" value="Cullin_CS"/>
</dbReference>
<dbReference type="PROSITE" id="PS50069">
    <property type="entry name" value="CULLIN_2"/>
    <property type="match status" value="1"/>
</dbReference>
<accession>A0AAV2SXQ6</accession>
<evidence type="ECO:0000313" key="9">
    <source>
        <dbReference type="Proteomes" id="UP001497525"/>
    </source>
</evidence>
<dbReference type="InterPro" id="IPR016159">
    <property type="entry name" value="Cullin_repeat-like_dom_sf"/>
</dbReference>
<comment type="caution">
    <text evidence="8">The sequence shown here is derived from an EMBL/GenBank/DDBJ whole genome shotgun (WGS) entry which is preliminary data.</text>
</comment>
<name>A0AAV2SXQ6_CALDB</name>
<evidence type="ECO:0000256" key="2">
    <source>
        <dbReference type="ARBA" id="ARBA00022499"/>
    </source>
</evidence>
<dbReference type="SUPFAM" id="SSF46785">
    <property type="entry name" value="Winged helix' DNA-binding domain"/>
    <property type="match status" value="1"/>
</dbReference>
<evidence type="ECO:0000256" key="5">
    <source>
        <dbReference type="RuleBase" id="RU003829"/>
    </source>
</evidence>
<dbReference type="SMART" id="SM00884">
    <property type="entry name" value="Cullin_Nedd8"/>
    <property type="match status" value="1"/>
</dbReference>
<dbReference type="Proteomes" id="UP001497525">
    <property type="component" value="Unassembled WGS sequence"/>
</dbReference>